<dbReference type="AlphaFoldDB" id="A0A9Q1KXJ0"/>
<comment type="caution">
    <text evidence="4">The sequence shown here is derived from an EMBL/GenBank/DDBJ whole genome shotgun (WGS) entry which is preliminary data.</text>
</comment>
<dbReference type="Gene3D" id="1.20.58.1040">
    <property type="match status" value="1"/>
</dbReference>
<gene>
    <name evidence="4" type="ORF">Cgig2_017868</name>
</gene>
<name>A0A9Q1KXJ0_9CARY</name>
<keyword evidence="1" id="KW-0732">Signal</keyword>
<keyword evidence="5" id="KW-1185">Reference proteome</keyword>
<feature type="compositionally biased region" description="Low complexity" evidence="2">
    <location>
        <begin position="100"/>
        <end position="149"/>
    </location>
</feature>
<dbReference type="SMART" id="SM00768">
    <property type="entry name" value="X8"/>
    <property type="match status" value="1"/>
</dbReference>
<dbReference type="GO" id="GO:0009506">
    <property type="term" value="C:plasmodesma"/>
    <property type="evidence" value="ECO:0007669"/>
    <property type="project" value="UniProtKB-ARBA"/>
</dbReference>
<feature type="domain" description="X8" evidence="3">
    <location>
        <begin position="7"/>
        <end position="83"/>
    </location>
</feature>
<dbReference type="InterPro" id="IPR044788">
    <property type="entry name" value="X8_dom_prot"/>
</dbReference>
<dbReference type="InterPro" id="IPR012946">
    <property type="entry name" value="X8"/>
</dbReference>
<organism evidence="4 5">
    <name type="scientific">Carnegiea gigantea</name>
    <dbReference type="NCBI Taxonomy" id="171969"/>
    <lineage>
        <taxon>Eukaryota</taxon>
        <taxon>Viridiplantae</taxon>
        <taxon>Streptophyta</taxon>
        <taxon>Embryophyta</taxon>
        <taxon>Tracheophyta</taxon>
        <taxon>Spermatophyta</taxon>
        <taxon>Magnoliopsida</taxon>
        <taxon>eudicotyledons</taxon>
        <taxon>Gunneridae</taxon>
        <taxon>Pentapetalae</taxon>
        <taxon>Caryophyllales</taxon>
        <taxon>Cactineae</taxon>
        <taxon>Cactaceae</taxon>
        <taxon>Cactoideae</taxon>
        <taxon>Echinocereeae</taxon>
        <taxon>Carnegiea</taxon>
    </lineage>
</organism>
<dbReference type="Proteomes" id="UP001153076">
    <property type="component" value="Unassembled WGS sequence"/>
</dbReference>
<protein>
    <recommendedName>
        <fullName evidence="3">X8 domain-containing protein</fullName>
    </recommendedName>
</protein>
<accession>A0A9Q1KXJ0</accession>
<sequence>MFTKLFQVEHVLQKTLDYACGAGADCNPIRPNGQCYNPNTVRNHCSYAVNSYFQRKGGVGATCDFAGTAIISATDPSAMGCAYPAGSGASGTRTGGPITTIPTVSPNTPTSTPVTPVSGTGAGTTPTLGNSPTTTPPYTTTPNTSNPTGVLGGAGTGLGPSGSSMDDNNQHKVKIEGSIVVAVAILGIICSWN</sequence>
<reference evidence="4" key="1">
    <citation type="submission" date="2022-04" db="EMBL/GenBank/DDBJ databases">
        <title>Carnegiea gigantea Genome sequencing and assembly v2.</title>
        <authorList>
            <person name="Copetti D."/>
            <person name="Sanderson M.J."/>
            <person name="Burquez A."/>
            <person name="Wojciechowski M.F."/>
        </authorList>
    </citation>
    <scope>NUCLEOTIDE SEQUENCE</scope>
    <source>
        <strain evidence="4">SGP5-SGP5p</strain>
        <tissue evidence="4">Aerial part</tissue>
    </source>
</reference>
<feature type="compositionally biased region" description="Gly residues" evidence="2">
    <location>
        <begin position="150"/>
        <end position="160"/>
    </location>
</feature>
<evidence type="ECO:0000313" key="5">
    <source>
        <dbReference type="Proteomes" id="UP001153076"/>
    </source>
</evidence>
<evidence type="ECO:0000256" key="1">
    <source>
        <dbReference type="ARBA" id="ARBA00022729"/>
    </source>
</evidence>
<evidence type="ECO:0000259" key="3">
    <source>
        <dbReference type="SMART" id="SM00768"/>
    </source>
</evidence>
<dbReference type="PANTHER" id="PTHR31044">
    <property type="entry name" value="BETA-1,3 GLUCANASE"/>
    <property type="match status" value="1"/>
</dbReference>
<dbReference type="Pfam" id="PF07983">
    <property type="entry name" value="X8"/>
    <property type="match status" value="1"/>
</dbReference>
<feature type="region of interest" description="Disordered" evidence="2">
    <location>
        <begin position="100"/>
        <end position="167"/>
    </location>
</feature>
<proteinExistence type="predicted"/>
<dbReference type="PANTHER" id="PTHR31044:SF60">
    <property type="entry name" value="PLASMODESMATA CALLOSE-BINDING PROTEIN 4"/>
    <property type="match status" value="1"/>
</dbReference>
<dbReference type="EMBL" id="JAKOGI010000009">
    <property type="protein sequence ID" value="KAJ8451477.1"/>
    <property type="molecule type" value="Genomic_DNA"/>
</dbReference>
<evidence type="ECO:0000256" key="2">
    <source>
        <dbReference type="SAM" id="MobiDB-lite"/>
    </source>
</evidence>
<evidence type="ECO:0000313" key="4">
    <source>
        <dbReference type="EMBL" id="KAJ8451477.1"/>
    </source>
</evidence>
<dbReference type="OrthoDB" id="1930814at2759"/>